<reference evidence="2" key="1">
    <citation type="journal article" date="2011" name="MBio">
        <title>Novel metabolic attributes of the genus Cyanothece, comprising a group of unicellular nitrogen-fixing Cyanobacteria.</title>
        <authorList>
            <person name="Bandyopadhyay A."/>
            <person name="Elvitigala T."/>
            <person name="Welsh E."/>
            <person name="Stockel J."/>
            <person name="Liberton M."/>
            <person name="Min H."/>
            <person name="Sherman L.A."/>
            <person name="Pakrasi H.B."/>
        </authorList>
    </citation>
    <scope>NUCLEOTIDE SEQUENCE [LARGE SCALE GENOMIC DNA]</scope>
    <source>
        <strain evidence="2">PCC 7822</strain>
    </source>
</reference>
<protein>
    <submittedName>
        <fullName evidence="1">Uncharacterized protein</fullName>
    </submittedName>
</protein>
<dbReference type="InterPro" id="IPR014945">
    <property type="entry name" value="DUF1816"/>
</dbReference>
<dbReference type="AlphaFoldDB" id="E0UK22"/>
<keyword evidence="2" id="KW-1185">Reference proteome</keyword>
<name>E0UK22_GLOV7</name>
<evidence type="ECO:0000313" key="1">
    <source>
        <dbReference type="EMBL" id="ADN14658.1"/>
    </source>
</evidence>
<dbReference type="Proteomes" id="UP000008206">
    <property type="component" value="Chromosome"/>
</dbReference>
<gene>
    <name evidence="1" type="ordered locus">Cyan7822_2691</name>
</gene>
<organism evidence="1 2">
    <name type="scientific">Gloeothece verrucosa (strain PCC 7822)</name>
    <name type="common">Cyanothece sp. (strain PCC 7822)</name>
    <dbReference type="NCBI Taxonomy" id="497965"/>
    <lineage>
        <taxon>Bacteria</taxon>
        <taxon>Bacillati</taxon>
        <taxon>Cyanobacteriota</taxon>
        <taxon>Cyanophyceae</taxon>
        <taxon>Oscillatoriophycideae</taxon>
        <taxon>Chroococcales</taxon>
        <taxon>Aphanothecaceae</taxon>
        <taxon>Gloeothece</taxon>
        <taxon>Gloeothece verrucosa</taxon>
    </lineage>
</organism>
<dbReference type="KEGG" id="cyj:Cyan7822_2691"/>
<dbReference type="OrthoDB" id="560125at2"/>
<evidence type="ECO:0000313" key="2">
    <source>
        <dbReference type="Proteomes" id="UP000008206"/>
    </source>
</evidence>
<accession>E0UK22</accession>
<dbReference type="HOGENOM" id="CLU_2104953_0_0_3"/>
<dbReference type="Pfam" id="PF08846">
    <property type="entry name" value="DUF1816"/>
    <property type="match status" value="1"/>
</dbReference>
<dbReference type="RefSeq" id="WP_013322763.1">
    <property type="nucleotide sequence ID" value="NC_014501.1"/>
</dbReference>
<proteinExistence type="predicted"/>
<sequence length="115" mass="13541">MKKKTLRLSKYMASNFKNSRELSILNQFDSAPAIAGALSQDSQLPWWVVINNHFSNYNYYFGPFTEWEEAALFHCHYMEDTVIDQPEEIKVVIKQCQPENFIIRHPFRLPSKIKA</sequence>
<dbReference type="EMBL" id="CP002198">
    <property type="protein sequence ID" value="ADN14658.1"/>
    <property type="molecule type" value="Genomic_DNA"/>
</dbReference>